<name>X0S738_9ZZZZ</name>
<evidence type="ECO:0000313" key="1">
    <source>
        <dbReference type="EMBL" id="GAF76824.1"/>
    </source>
</evidence>
<dbReference type="AlphaFoldDB" id="X0S738"/>
<protein>
    <submittedName>
        <fullName evidence="1">Uncharacterized protein</fullName>
    </submittedName>
</protein>
<organism evidence="1">
    <name type="scientific">marine sediment metagenome</name>
    <dbReference type="NCBI Taxonomy" id="412755"/>
    <lineage>
        <taxon>unclassified sequences</taxon>
        <taxon>metagenomes</taxon>
        <taxon>ecological metagenomes</taxon>
    </lineage>
</organism>
<comment type="caution">
    <text evidence="1">The sequence shown here is derived from an EMBL/GenBank/DDBJ whole genome shotgun (WGS) entry which is preliminary data.</text>
</comment>
<accession>X0S738</accession>
<dbReference type="EMBL" id="BARS01004350">
    <property type="protein sequence ID" value="GAF76824.1"/>
    <property type="molecule type" value="Genomic_DNA"/>
</dbReference>
<sequence length="78" mass="8812">MATKAELLDRINELPDGDDQYALRLWNKEDVLSLAKVMEVKLTEKLANDILCKIDYNFDVVHGVKQEILGCYIASAVT</sequence>
<gene>
    <name evidence="1" type="ORF">S01H1_08489</name>
</gene>
<proteinExistence type="predicted"/>
<reference evidence="1" key="1">
    <citation type="journal article" date="2014" name="Front. Microbiol.">
        <title>High frequency of phylogenetically diverse reductive dehalogenase-homologous genes in deep subseafloor sedimentary metagenomes.</title>
        <authorList>
            <person name="Kawai M."/>
            <person name="Futagami T."/>
            <person name="Toyoda A."/>
            <person name="Takaki Y."/>
            <person name="Nishi S."/>
            <person name="Hori S."/>
            <person name="Arai W."/>
            <person name="Tsubouchi T."/>
            <person name="Morono Y."/>
            <person name="Uchiyama I."/>
            <person name="Ito T."/>
            <person name="Fujiyama A."/>
            <person name="Inagaki F."/>
            <person name="Takami H."/>
        </authorList>
    </citation>
    <scope>NUCLEOTIDE SEQUENCE</scope>
    <source>
        <strain evidence="1">Expedition CK06-06</strain>
    </source>
</reference>